<dbReference type="KEGG" id="kps:KPNJ2_02984"/>
<evidence type="ECO:0000313" key="2">
    <source>
        <dbReference type="Proteomes" id="UP000019586"/>
    </source>
</evidence>
<reference evidence="1 2" key="1">
    <citation type="journal article" date="2014" name="Proc. Natl. Acad. Sci. U.S.A.">
        <title>Molecular dissection of the evolution of carbapenem-resistant multilocus sequence type 258 Klebsiella pneumoniae.</title>
        <authorList>
            <person name="Deleo F.R."/>
            <person name="Chen L."/>
            <person name="Porcella S.F."/>
            <person name="Martens C.A."/>
            <person name="Kobayashi S.D."/>
            <person name="Porter A.R."/>
            <person name="Chavda K.D."/>
            <person name="Jacobs M.R."/>
            <person name="Mathema B."/>
            <person name="Olsen R.J."/>
            <person name="Bonomo R.A."/>
            <person name="Musser J.M."/>
            <person name="Kreiswirth B.N."/>
        </authorList>
    </citation>
    <scope>NUCLEOTIDE SEQUENCE [LARGE SCALE GENOMIC DNA]</scope>
    <source>
        <strain evidence="1">30684/NJST258_2</strain>
    </source>
</reference>
<organism evidence="1 2">
    <name type="scientific">Klebsiella pneumoniae 30684/NJST258_2</name>
    <dbReference type="NCBI Taxonomy" id="1420013"/>
    <lineage>
        <taxon>Bacteria</taxon>
        <taxon>Pseudomonadati</taxon>
        <taxon>Pseudomonadota</taxon>
        <taxon>Gammaproteobacteria</taxon>
        <taxon>Enterobacterales</taxon>
        <taxon>Enterobacteriaceae</taxon>
        <taxon>Klebsiella/Raoultella group</taxon>
        <taxon>Klebsiella</taxon>
        <taxon>Klebsiella pneumoniae complex</taxon>
    </lineage>
</organism>
<sequence length="78" mass="8614">MLSPRFIEEETMKTYDRNRNAIATGSMVMIAGNGTTGVIKAIHGEGKTAEQLRRADCVEIDGCEGRFCPLDLIRLGFH</sequence>
<dbReference type="Proteomes" id="UP000019586">
    <property type="component" value="Chromosome"/>
</dbReference>
<dbReference type="EMBL" id="CP006918">
    <property type="protein sequence ID" value="AHM79764.1"/>
    <property type="molecule type" value="Genomic_DNA"/>
</dbReference>
<name>W8UIP7_KLEPN</name>
<dbReference type="PATRIC" id="fig|1420013.3.peg.2805"/>
<gene>
    <name evidence="1" type="ORF">KPNJ2_02984</name>
</gene>
<evidence type="ECO:0000313" key="1">
    <source>
        <dbReference type="EMBL" id="AHM79764.1"/>
    </source>
</evidence>
<dbReference type="InterPro" id="IPR017704">
    <property type="entry name" value="Se-bd_putative_YdfZ"/>
</dbReference>
<evidence type="ECO:0008006" key="3">
    <source>
        <dbReference type="Google" id="ProtNLM"/>
    </source>
</evidence>
<dbReference type="NCBIfam" id="TIGR03318">
    <property type="entry name" value="YdfZ_fam"/>
    <property type="match status" value="1"/>
</dbReference>
<accession>W8UIP7</accession>
<dbReference type="Pfam" id="PF14001">
    <property type="entry name" value="YdfZ"/>
    <property type="match status" value="1"/>
</dbReference>
<dbReference type="AlphaFoldDB" id="W8UIP7"/>
<proteinExistence type="predicted"/>
<protein>
    <recommendedName>
        <fullName evidence="3">Selenoprotein ydfZ</fullName>
    </recommendedName>
</protein>
<dbReference type="HOGENOM" id="CLU_189992_0_0_6"/>